<feature type="transmembrane region" description="Helical" evidence="8">
    <location>
        <begin position="82"/>
        <end position="101"/>
    </location>
</feature>
<evidence type="ECO:0000256" key="8">
    <source>
        <dbReference type="SAM" id="Phobius"/>
    </source>
</evidence>
<evidence type="ECO:0000256" key="3">
    <source>
        <dbReference type="ARBA" id="ARBA00008017"/>
    </source>
</evidence>
<comment type="caution">
    <text evidence="10">The sequence shown here is derived from an EMBL/GenBank/DDBJ whole genome shotgun (WGS) entry which is preliminary data.</text>
</comment>
<dbReference type="InterPro" id="IPR045276">
    <property type="entry name" value="YbiO_bact"/>
</dbReference>
<evidence type="ECO:0000256" key="4">
    <source>
        <dbReference type="ARBA" id="ARBA00022475"/>
    </source>
</evidence>
<dbReference type="InterPro" id="IPR010920">
    <property type="entry name" value="LSM_dom_sf"/>
</dbReference>
<sequence>MEQFLQIVNHPIIKIVIVGLILIIVTRIINKLVHNFFKKTDFIEERKEKTIESLIRSLTRYVATIGFLLYILSQFVEDFGRILAGAGIAGIVIGFGAQSLIRDILAGIFLIYEKQLHQGDFVTINNTFNGTVEEIGLRSLKLREWSGKVLTISNGEIKQIQNYNIEQMRVIERAVVSFRENPDEVWNVLEEACNSLNEKFAYCLKRDDSGAMIEPFQIYGITSLNAGFRGYEYTIIGLVDDRYYWEASKQARKMIAQTLYDHQIELAEERFLMISSQKKGHSSESGI</sequence>
<evidence type="ECO:0000313" key="10">
    <source>
        <dbReference type="EMBL" id="MDQ0163518.1"/>
    </source>
</evidence>
<evidence type="ECO:0000256" key="6">
    <source>
        <dbReference type="ARBA" id="ARBA00022989"/>
    </source>
</evidence>
<dbReference type="Proteomes" id="UP001225646">
    <property type="component" value="Unassembled WGS sequence"/>
</dbReference>
<dbReference type="Gene3D" id="1.10.287.1260">
    <property type="match status" value="1"/>
</dbReference>
<evidence type="ECO:0000256" key="1">
    <source>
        <dbReference type="ARBA" id="ARBA00004141"/>
    </source>
</evidence>
<gene>
    <name evidence="10" type="ORF">J2S06_002624</name>
</gene>
<dbReference type="PANTHER" id="PTHR30460:SF1">
    <property type="entry name" value="MECHANOSENSITIVE ION CHANNEL"/>
    <property type="match status" value="1"/>
</dbReference>
<proteinExistence type="inferred from homology"/>
<organism evidence="10 11">
    <name type="scientific">Aeribacillus alveayuensis</name>
    <dbReference type="NCBI Taxonomy" id="279215"/>
    <lineage>
        <taxon>Bacteria</taxon>
        <taxon>Bacillati</taxon>
        <taxon>Bacillota</taxon>
        <taxon>Bacilli</taxon>
        <taxon>Bacillales</taxon>
        <taxon>Bacillaceae</taxon>
        <taxon>Aeribacillus</taxon>
    </lineage>
</organism>
<keyword evidence="6 8" id="KW-1133">Transmembrane helix</keyword>
<comment type="similarity">
    <text evidence="3">Belongs to the MscS (TC 1.A.23) family.</text>
</comment>
<feature type="transmembrane region" description="Helical" evidence="8">
    <location>
        <begin position="12"/>
        <end position="37"/>
    </location>
</feature>
<evidence type="ECO:0000256" key="5">
    <source>
        <dbReference type="ARBA" id="ARBA00022692"/>
    </source>
</evidence>
<name>A0ABT9VRD0_9BACI</name>
<protein>
    <submittedName>
        <fullName evidence="10">Small-conductance mechanosensitive channel</fullName>
    </submittedName>
</protein>
<dbReference type="InterPro" id="IPR011014">
    <property type="entry name" value="MscS_channel_TM-2"/>
</dbReference>
<dbReference type="InterPro" id="IPR006685">
    <property type="entry name" value="MscS_channel_2nd"/>
</dbReference>
<comment type="subcellular location">
    <subcellularLocation>
        <location evidence="2">Cell membrane</location>
    </subcellularLocation>
    <subcellularLocation>
        <location evidence="1">Membrane</location>
        <topology evidence="1">Multi-pass membrane protein</topology>
    </subcellularLocation>
</comment>
<dbReference type="Pfam" id="PF00924">
    <property type="entry name" value="MS_channel_2nd"/>
    <property type="match status" value="1"/>
</dbReference>
<feature type="transmembrane region" description="Helical" evidence="8">
    <location>
        <begin position="58"/>
        <end position="76"/>
    </location>
</feature>
<evidence type="ECO:0000256" key="2">
    <source>
        <dbReference type="ARBA" id="ARBA00004236"/>
    </source>
</evidence>
<keyword evidence="5 8" id="KW-0812">Transmembrane</keyword>
<dbReference type="EMBL" id="JAUSTR010000017">
    <property type="protein sequence ID" value="MDQ0163518.1"/>
    <property type="molecule type" value="Genomic_DNA"/>
</dbReference>
<dbReference type="InterPro" id="IPR023408">
    <property type="entry name" value="MscS_beta-dom_sf"/>
</dbReference>
<evidence type="ECO:0000259" key="9">
    <source>
        <dbReference type="Pfam" id="PF00924"/>
    </source>
</evidence>
<keyword evidence="4" id="KW-1003">Cell membrane</keyword>
<evidence type="ECO:0000313" key="11">
    <source>
        <dbReference type="Proteomes" id="UP001225646"/>
    </source>
</evidence>
<keyword evidence="11" id="KW-1185">Reference proteome</keyword>
<feature type="domain" description="Mechanosensitive ion channel MscS" evidence="9">
    <location>
        <begin position="100"/>
        <end position="164"/>
    </location>
</feature>
<accession>A0ABT9VRD0</accession>
<dbReference type="PANTHER" id="PTHR30460">
    <property type="entry name" value="MODERATE CONDUCTANCE MECHANOSENSITIVE CHANNEL YBIO"/>
    <property type="match status" value="1"/>
</dbReference>
<dbReference type="RefSeq" id="WP_419152574.1">
    <property type="nucleotide sequence ID" value="NZ_JAUSTR010000017.1"/>
</dbReference>
<dbReference type="Gene3D" id="3.30.70.100">
    <property type="match status" value="1"/>
</dbReference>
<reference evidence="10 11" key="1">
    <citation type="submission" date="2023-07" db="EMBL/GenBank/DDBJ databases">
        <title>Genomic Encyclopedia of Type Strains, Phase IV (KMG-IV): sequencing the most valuable type-strain genomes for metagenomic binning, comparative biology and taxonomic classification.</title>
        <authorList>
            <person name="Goeker M."/>
        </authorList>
    </citation>
    <scope>NUCLEOTIDE SEQUENCE [LARGE SCALE GENOMIC DNA]</scope>
    <source>
        <strain evidence="10 11">DSM 19092</strain>
    </source>
</reference>
<keyword evidence="7 8" id="KW-0472">Membrane</keyword>
<dbReference type="Gene3D" id="2.30.30.60">
    <property type="match status" value="1"/>
</dbReference>
<evidence type="ECO:0000256" key="7">
    <source>
        <dbReference type="ARBA" id="ARBA00023136"/>
    </source>
</evidence>
<dbReference type="SUPFAM" id="SSF82861">
    <property type="entry name" value="Mechanosensitive channel protein MscS (YggB), transmembrane region"/>
    <property type="match status" value="1"/>
</dbReference>
<dbReference type="SUPFAM" id="SSF50182">
    <property type="entry name" value="Sm-like ribonucleoproteins"/>
    <property type="match status" value="1"/>
</dbReference>